<evidence type="ECO:0000313" key="2">
    <source>
        <dbReference type="Proteomes" id="UP001500630"/>
    </source>
</evidence>
<dbReference type="EMBL" id="BAABDQ010000023">
    <property type="protein sequence ID" value="GAA3586414.1"/>
    <property type="molecule type" value="Genomic_DNA"/>
</dbReference>
<protein>
    <submittedName>
        <fullName evidence="1">Uncharacterized protein</fullName>
    </submittedName>
</protein>
<organism evidence="1 2">
    <name type="scientific">Nonomuraea rosea</name>
    <dbReference type="NCBI Taxonomy" id="638574"/>
    <lineage>
        <taxon>Bacteria</taxon>
        <taxon>Bacillati</taxon>
        <taxon>Actinomycetota</taxon>
        <taxon>Actinomycetes</taxon>
        <taxon>Streptosporangiales</taxon>
        <taxon>Streptosporangiaceae</taxon>
        <taxon>Nonomuraea</taxon>
    </lineage>
</organism>
<dbReference type="Proteomes" id="UP001500630">
    <property type="component" value="Unassembled WGS sequence"/>
</dbReference>
<name>A0ABP6YNL9_9ACTN</name>
<sequence length="54" mass="6013">MALDDYPGYSGVVAGASYDVSRWYREAVATMPAVTWNVRWRDESRPATTGEQTA</sequence>
<keyword evidence="2" id="KW-1185">Reference proteome</keyword>
<evidence type="ECO:0000313" key="1">
    <source>
        <dbReference type="EMBL" id="GAA3586414.1"/>
    </source>
</evidence>
<gene>
    <name evidence="1" type="ORF">GCM10022419_080720</name>
</gene>
<accession>A0ABP6YNL9</accession>
<comment type="caution">
    <text evidence="1">The sequence shown here is derived from an EMBL/GenBank/DDBJ whole genome shotgun (WGS) entry which is preliminary data.</text>
</comment>
<reference evidence="2" key="1">
    <citation type="journal article" date="2019" name="Int. J. Syst. Evol. Microbiol.">
        <title>The Global Catalogue of Microorganisms (GCM) 10K type strain sequencing project: providing services to taxonomists for standard genome sequencing and annotation.</title>
        <authorList>
            <consortium name="The Broad Institute Genomics Platform"/>
            <consortium name="The Broad Institute Genome Sequencing Center for Infectious Disease"/>
            <person name="Wu L."/>
            <person name="Ma J."/>
        </authorList>
    </citation>
    <scope>NUCLEOTIDE SEQUENCE [LARGE SCALE GENOMIC DNA]</scope>
    <source>
        <strain evidence="2">JCM 17326</strain>
    </source>
</reference>
<proteinExistence type="predicted"/>